<protein>
    <submittedName>
        <fullName evidence="1">Alkaline phosphatase family protein</fullName>
    </submittedName>
</protein>
<dbReference type="Gene3D" id="3.40.720.10">
    <property type="entry name" value="Alkaline Phosphatase, subunit A"/>
    <property type="match status" value="1"/>
</dbReference>
<dbReference type="PANTHER" id="PTHR10151">
    <property type="entry name" value="ECTONUCLEOTIDE PYROPHOSPHATASE/PHOSPHODIESTERASE"/>
    <property type="match status" value="1"/>
</dbReference>
<dbReference type="Proteomes" id="UP000475545">
    <property type="component" value="Unassembled WGS sequence"/>
</dbReference>
<evidence type="ECO:0000313" key="2">
    <source>
        <dbReference type="Proteomes" id="UP000475545"/>
    </source>
</evidence>
<reference evidence="1 2" key="1">
    <citation type="submission" date="2019-11" db="EMBL/GenBank/DDBJ databases">
        <title>Gordonia sp. nov., a novel actinobacterium isolated from mangrove soil in Hainan.</title>
        <authorList>
            <person name="Huang X."/>
            <person name="Xie Y."/>
            <person name="Chu X."/>
            <person name="Xiao K."/>
        </authorList>
    </citation>
    <scope>NUCLEOTIDE SEQUENCE [LARGE SCALE GENOMIC DNA]</scope>
    <source>
        <strain evidence="1 2">HNM0687</strain>
    </source>
</reference>
<dbReference type="Pfam" id="PF01663">
    <property type="entry name" value="Phosphodiest"/>
    <property type="match status" value="1"/>
</dbReference>
<evidence type="ECO:0000313" key="1">
    <source>
        <dbReference type="EMBL" id="MXP21336.1"/>
    </source>
</evidence>
<organism evidence="1 2">
    <name type="scientific">Gordonia mangrovi</name>
    <dbReference type="NCBI Taxonomy" id="2665643"/>
    <lineage>
        <taxon>Bacteria</taxon>
        <taxon>Bacillati</taxon>
        <taxon>Actinomycetota</taxon>
        <taxon>Actinomycetes</taxon>
        <taxon>Mycobacteriales</taxon>
        <taxon>Gordoniaceae</taxon>
        <taxon>Gordonia</taxon>
    </lineage>
</organism>
<dbReference type="AlphaFoldDB" id="A0A6L7GN96"/>
<dbReference type="GO" id="GO:0016787">
    <property type="term" value="F:hydrolase activity"/>
    <property type="evidence" value="ECO:0007669"/>
    <property type="project" value="UniProtKB-ARBA"/>
</dbReference>
<keyword evidence="2" id="KW-1185">Reference proteome</keyword>
<proteinExistence type="predicted"/>
<dbReference type="EMBL" id="WMBR01000002">
    <property type="protein sequence ID" value="MXP21336.1"/>
    <property type="molecule type" value="Genomic_DNA"/>
</dbReference>
<dbReference type="SUPFAM" id="SSF53649">
    <property type="entry name" value="Alkaline phosphatase-like"/>
    <property type="match status" value="1"/>
</dbReference>
<name>A0A6L7GN96_9ACTN</name>
<comment type="caution">
    <text evidence="1">The sequence shown here is derived from an EMBL/GenBank/DDBJ whole genome shotgun (WGS) entry which is preliminary data.</text>
</comment>
<accession>A0A6L7GN96</accession>
<dbReference type="InterPro" id="IPR017850">
    <property type="entry name" value="Alkaline_phosphatase_core_sf"/>
</dbReference>
<dbReference type="InterPro" id="IPR002591">
    <property type="entry name" value="Phosphodiest/P_Trfase"/>
</dbReference>
<gene>
    <name evidence="1" type="ORF">GIY30_08220</name>
</gene>
<sequence length="422" mass="45355">MAPRVGPDGDENRDEHALCTGSVVTVSSVNEVIDELHPWRWSSYATLADVLPAIDDAFTGQLSPAVPVPASKDVVLLLIDGLGDTLLSAHAEVAPTLTSLRSTIIRAGFPATTASSITSLMSGATCGSHGVIGYSFRTDREATRAPNRQLLNALRWTLDRSDGRSALDTYVPEQIQPVTGLLPEMAGRGVDVTYVMPGLYRGSGFSRAAFRADGTYRSAQNPAEILAEVRETLSTPTSGNRFVYAYWPDLDAAGHLFGPGSAQWVKTLGVVDRLVADLASALPRETTLVVTGDHGMIQAEKRFDLDTTDEMLKGVEAVAGEMRVREVYTRPGARDDVQTFWTDALGDDAHVVAREQVLDEEWFGIEVTDVVAERIGDLVAVARGSTILTRSLTDPEIEVNMAGHHGAWSAAEQLVPVLMAQG</sequence>
<dbReference type="PANTHER" id="PTHR10151:SF120">
    <property type="entry name" value="BIS(5'-ADENOSYL)-TRIPHOSPHATASE"/>
    <property type="match status" value="1"/>
</dbReference>